<evidence type="ECO:0000313" key="1">
    <source>
        <dbReference type="EMBL" id="CAI5454616.1"/>
    </source>
</evidence>
<comment type="caution">
    <text evidence="1">The sequence shown here is derived from an EMBL/GenBank/DDBJ whole genome shotgun (WGS) entry which is preliminary data.</text>
</comment>
<keyword evidence="2" id="KW-1185">Reference proteome</keyword>
<evidence type="ECO:0000313" key="2">
    <source>
        <dbReference type="Proteomes" id="UP001152747"/>
    </source>
</evidence>
<dbReference type="EMBL" id="CANHGI010000006">
    <property type="protein sequence ID" value="CAI5454616.1"/>
    <property type="molecule type" value="Genomic_DNA"/>
</dbReference>
<accession>A0A9P1N833</accession>
<dbReference type="Proteomes" id="UP001152747">
    <property type="component" value="Unassembled WGS sequence"/>
</dbReference>
<dbReference type="AlphaFoldDB" id="A0A9P1N833"/>
<gene>
    <name evidence="1" type="ORF">CAMP_LOCUS17253</name>
</gene>
<sequence length="323" mass="38888">MLNRRDEMIKEALRKEKILEKAKIKTEVPESERWTIRTGRMMKQCIEIFEQDVAEKKLDVPKSRNYQRNRKINQYVKWFRRAMDIPTASKHLLPRHRLNEYRHRSNAEDTVRKIYKIYPDEAIRFPNHTDLFKLYLDLRLMKWIETSQTKIEDFYNNFAEMSNEMVPASVAFQELVKIFKQKGAERMAKWKRDTLAALALKAFLQRYRDEKHSDLNIKRALEIWEEESQGDDFSVYEEYVNIFCTELRTLHQVPYLELGEVIGLNFESEDDCRCGMKAWIELFPHREIKMPLFISTIKLYFDSVFCNLRLTDTAIHKLKRLSQ</sequence>
<protein>
    <submittedName>
        <fullName evidence="1">Uncharacterized protein</fullName>
    </submittedName>
</protein>
<organism evidence="1 2">
    <name type="scientific">Caenorhabditis angaria</name>
    <dbReference type="NCBI Taxonomy" id="860376"/>
    <lineage>
        <taxon>Eukaryota</taxon>
        <taxon>Metazoa</taxon>
        <taxon>Ecdysozoa</taxon>
        <taxon>Nematoda</taxon>
        <taxon>Chromadorea</taxon>
        <taxon>Rhabditida</taxon>
        <taxon>Rhabditina</taxon>
        <taxon>Rhabditomorpha</taxon>
        <taxon>Rhabditoidea</taxon>
        <taxon>Rhabditidae</taxon>
        <taxon>Peloderinae</taxon>
        <taxon>Caenorhabditis</taxon>
    </lineage>
</organism>
<reference evidence="1" key="1">
    <citation type="submission" date="2022-11" db="EMBL/GenBank/DDBJ databases">
        <authorList>
            <person name="Kikuchi T."/>
        </authorList>
    </citation>
    <scope>NUCLEOTIDE SEQUENCE</scope>
    <source>
        <strain evidence="1">PS1010</strain>
    </source>
</reference>
<proteinExistence type="predicted"/>
<name>A0A9P1N833_9PELO</name>